<keyword evidence="1" id="KW-0732">Signal</keyword>
<feature type="chain" id="PRO_5014438252" description="Hydrophobin" evidence="1">
    <location>
        <begin position="19"/>
        <end position="125"/>
    </location>
</feature>
<evidence type="ECO:0000256" key="1">
    <source>
        <dbReference type="SAM" id="SignalP"/>
    </source>
</evidence>
<dbReference type="AlphaFoldDB" id="A0A2J6PJ77"/>
<protein>
    <recommendedName>
        <fullName evidence="4">Hydrophobin</fullName>
    </recommendedName>
</protein>
<evidence type="ECO:0008006" key="4">
    <source>
        <dbReference type="Google" id="ProtNLM"/>
    </source>
</evidence>
<evidence type="ECO:0000313" key="3">
    <source>
        <dbReference type="Proteomes" id="UP000235672"/>
    </source>
</evidence>
<feature type="signal peptide" evidence="1">
    <location>
        <begin position="1"/>
        <end position="18"/>
    </location>
</feature>
<name>A0A2J6PJ77_9HELO</name>
<proteinExistence type="predicted"/>
<reference evidence="2 3" key="1">
    <citation type="submission" date="2016-05" db="EMBL/GenBank/DDBJ databases">
        <title>A degradative enzymes factory behind the ericoid mycorrhizal symbiosis.</title>
        <authorList>
            <consortium name="DOE Joint Genome Institute"/>
            <person name="Martino E."/>
            <person name="Morin E."/>
            <person name="Grelet G."/>
            <person name="Kuo A."/>
            <person name="Kohler A."/>
            <person name="Daghino S."/>
            <person name="Barry K."/>
            <person name="Choi C."/>
            <person name="Cichocki N."/>
            <person name="Clum A."/>
            <person name="Copeland A."/>
            <person name="Hainaut M."/>
            <person name="Haridas S."/>
            <person name="Labutti K."/>
            <person name="Lindquist E."/>
            <person name="Lipzen A."/>
            <person name="Khouja H.-R."/>
            <person name="Murat C."/>
            <person name="Ohm R."/>
            <person name="Olson A."/>
            <person name="Spatafora J."/>
            <person name="Veneault-Fourrey C."/>
            <person name="Henrissat B."/>
            <person name="Grigoriev I."/>
            <person name="Martin F."/>
            <person name="Perotto S."/>
        </authorList>
    </citation>
    <scope>NUCLEOTIDE SEQUENCE [LARGE SCALE GENOMIC DNA]</scope>
    <source>
        <strain evidence="2 3">UAMH 7357</strain>
    </source>
</reference>
<gene>
    <name evidence="2" type="ORF">NA56DRAFT_665058</name>
</gene>
<evidence type="ECO:0000313" key="2">
    <source>
        <dbReference type="EMBL" id="PMD14039.1"/>
    </source>
</evidence>
<keyword evidence="3" id="KW-1185">Reference proteome</keyword>
<accession>A0A2J6PJ77</accession>
<dbReference type="Proteomes" id="UP000235672">
    <property type="component" value="Unassembled WGS sequence"/>
</dbReference>
<sequence>MRFSKVFSVLSLTIAAMATPNAVPNTPSTTPNCDANVGGQLACCATTQQVSKHQSDVLPKLFSALHSPNGLLNGLLQTLYLIFQIPVNINAGIECSVTVATVNDCKQQATCCNFGTHVTAGHQSS</sequence>
<dbReference type="EMBL" id="KZ613525">
    <property type="protein sequence ID" value="PMD14039.1"/>
    <property type="molecule type" value="Genomic_DNA"/>
</dbReference>
<organism evidence="2 3">
    <name type="scientific">Hyaloscypha hepaticicola</name>
    <dbReference type="NCBI Taxonomy" id="2082293"/>
    <lineage>
        <taxon>Eukaryota</taxon>
        <taxon>Fungi</taxon>
        <taxon>Dikarya</taxon>
        <taxon>Ascomycota</taxon>
        <taxon>Pezizomycotina</taxon>
        <taxon>Leotiomycetes</taxon>
        <taxon>Helotiales</taxon>
        <taxon>Hyaloscyphaceae</taxon>
        <taxon>Hyaloscypha</taxon>
    </lineage>
</organism>